<dbReference type="InterPro" id="IPR003838">
    <property type="entry name" value="ABC3_permease_C"/>
</dbReference>
<evidence type="ECO:0000256" key="1">
    <source>
        <dbReference type="ARBA" id="ARBA00004651"/>
    </source>
</evidence>
<accession>A0A1H5RND8</accession>
<evidence type="ECO:0000259" key="7">
    <source>
        <dbReference type="Pfam" id="PF02687"/>
    </source>
</evidence>
<dbReference type="AlphaFoldDB" id="A0A1H5RND8"/>
<feature type="transmembrane region" description="Helical" evidence="6">
    <location>
        <begin position="762"/>
        <end position="782"/>
    </location>
</feature>
<organism evidence="9 10">
    <name type="scientific">Sphingobacterium lactis</name>
    <dbReference type="NCBI Taxonomy" id="797291"/>
    <lineage>
        <taxon>Bacteria</taxon>
        <taxon>Pseudomonadati</taxon>
        <taxon>Bacteroidota</taxon>
        <taxon>Sphingobacteriia</taxon>
        <taxon>Sphingobacteriales</taxon>
        <taxon>Sphingobacteriaceae</taxon>
        <taxon>Sphingobacterium</taxon>
    </lineage>
</organism>
<dbReference type="EMBL" id="FNUT01000001">
    <property type="protein sequence ID" value="SEF39882.1"/>
    <property type="molecule type" value="Genomic_DNA"/>
</dbReference>
<feature type="transmembrane region" description="Helical" evidence="6">
    <location>
        <begin position="676"/>
        <end position="699"/>
    </location>
</feature>
<dbReference type="InterPro" id="IPR025857">
    <property type="entry name" value="MacB_PCD"/>
</dbReference>
<feature type="transmembrane region" description="Helical" evidence="6">
    <location>
        <begin position="422"/>
        <end position="447"/>
    </location>
</feature>
<keyword evidence="10" id="KW-1185">Reference proteome</keyword>
<keyword evidence="2" id="KW-1003">Cell membrane</keyword>
<evidence type="ECO:0000313" key="10">
    <source>
        <dbReference type="Proteomes" id="UP000236731"/>
    </source>
</evidence>
<evidence type="ECO:0000256" key="6">
    <source>
        <dbReference type="SAM" id="Phobius"/>
    </source>
</evidence>
<dbReference type="Proteomes" id="UP000236731">
    <property type="component" value="Unassembled WGS sequence"/>
</dbReference>
<dbReference type="RefSeq" id="WP_103904691.1">
    <property type="nucleotide sequence ID" value="NZ_CP049246.1"/>
</dbReference>
<feature type="transmembrane region" description="Helical" evidence="6">
    <location>
        <begin position="379"/>
        <end position="401"/>
    </location>
</feature>
<dbReference type="PANTHER" id="PTHR30572:SF18">
    <property type="entry name" value="ABC-TYPE MACROLIDE FAMILY EXPORT SYSTEM PERMEASE COMPONENT 2"/>
    <property type="match status" value="1"/>
</dbReference>
<keyword evidence="4 6" id="KW-1133">Transmembrane helix</keyword>
<gene>
    <name evidence="9" type="ORF">SAMN05421877_1019</name>
</gene>
<evidence type="ECO:0000256" key="5">
    <source>
        <dbReference type="ARBA" id="ARBA00023136"/>
    </source>
</evidence>
<dbReference type="GO" id="GO:0022857">
    <property type="term" value="F:transmembrane transporter activity"/>
    <property type="evidence" value="ECO:0007669"/>
    <property type="project" value="TreeGrafter"/>
</dbReference>
<feature type="domain" description="ABC3 transporter permease C-terminal" evidence="7">
    <location>
        <begin position="290"/>
        <end position="405"/>
    </location>
</feature>
<dbReference type="InterPro" id="IPR050250">
    <property type="entry name" value="Macrolide_Exporter_MacB"/>
</dbReference>
<evidence type="ECO:0000256" key="2">
    <source>
        <dbReference type="ARBA" id="ARBA00022475"/>
    </source>
</evidence>
<evidence type="ECO:0000313" key="9">
    <source>
        <dbReference type="EMBL" id="SEF39882.1"/>
    </source>
</evidence>
<comment type="subcellular location">
    <subcellularLocation>
        <location evidence="1">Cell membrane</location>
        <topology evidence="1">Multi-pass membrane protein</topology>
    </subcellularLocation>
</comment>
<keyword evidence="3 6" id="KW-0812">Transmembrane</keyword>
<evidence type="ECO:0000256" key="3">
    <source>
        <dbReference type="ARBA" id="ARBA00022692"/>
    </source>
</evidence>
<dbReference type="Pfam" id="PF02687">
    <property type="entry name" value="FtsX"/>
    <property type="match status" value="2"/>
</dbReference>
<feature type="transmembrane region" description="Helical" evidence="6">
    <location>
        <begin position="720"/>
        <end position="747"/>
    </location>
</feature>
<reference evidence="10" key="1">
    <citation type="submission" date="2016-10" db="EMBL/GenBank/DDBJ databases">
        <authorList>
            <person name="Varghese N."/>
            <person name="Submissions S."/>
        </authorList>
    </citation>
    <scope>NUCLEOTIDE SEQUENCE [LARGE SCALE GENOMIC DNA]</scope>
    <source>
        <strain evidence="10">DSM 22361</strain>
    </source>
</reference>
<dbReference type="GO" id="GO:0005886">
    <property type="term" value="C:plasma membrane"/>
    <property type="evidence" value="ECO:0007669"/>
    <property type="project" value="UniProtKB-SubCell"/>
</dbReference>
<evidence type="ECO:0000256" key="4">
    <source>
        <dbReference type="ARBA" id="ARBA00022989"/>
    </source>
</evidence>
<sequence>MLTNYIKIAFRNLKKNKFFSLLNILGLSIGLAISLLLLAYTKYEMSYDSMFPNQADIYRMYMKMTPTYNSENWVNLPNVVGPQVKENVPGVLKFTRMVKHDFGAKASLKIGNETIMEDRLFLTDSSFFSMFHVEFVEGNPNTVFKEKNSVVISESRKKKFFPNGNAINQLIAINQKDTLRVTGVYKDFASNSTLDAEMIYNIMDNWMGKNLSWGNASFETYVQVKAGADMAQMEKNATALIDKNIPKDEQYYTNFYFQPLSQVHLYSSDFRSGYTSRVGNIKTIHTLLGLSALILLIASINYMNLATARTSKNAKEVGVNKVLGARKSQITLRFYTETGLVTFLSFVIGFVLAIVLAPFFKSITGAEFSLTNLFNLEFILWSIVLWLMITVLAGSFPSLYMSRINSLILMNKSVLKNSTVELAKKGLVIFQFIISSVLIISVSVMLYQMNFVKKKNLGYNPQEVISVPIKSINTMEKLQSIMGLVNQLPGTLASTPVQSMPGDNESGKTTYREIGDKTGLSTTTSSTFGPITKTLGLTLLAGQDLPANLSKTDTNTYVLINEVVLKFLGYTEPQEAIGKKILTEMNKQSIIRGVVQNFNFQSLKESIGGYSYYTMNGPSESVRELLIRFNTNDLPGYLQKLEALFKRELPDAAYDFTFVDSHVQSLYSSENRSSQIIMIFSFLTIFIACLGLIGLAGFTTEQRSKEIGVRKVLGANVFNITGLLSGSFLKLVCIAFLIAAPIAWYIMNAWLAGFTYRVQIPWWSFALAAAISILITALAVGYQTVKAALANPVNSLRDE</sequence>
<dbReference type="Pfam" id="PF12704">
    <property type="entry name" value="MacB_PCD"/>
    <property type="match status" value="1"/>
</dbReference>
<feature type="transmembrane region" description="Helical" evidence="6">
    <location>
        <begin position="21"/>
        <end position="40"/>
    </location>
</feature>
<feature type="domain" description="ABC3 transporter permease C-terminal" evidence="7">
    <location>
        <begin position="678"/>
        <end position="788"/>
    </location>
</feature>
<protein>
    <submittedName>
        <fullName evidence="9">Putative ABC transport system permease protein</fullName>
    </submittedName>
</protein>
<feature type="transmembrane region" description="Helical" evidence="6">
    <location>
        <begin position="284"/>
        <end position="305"/>
    </location>
</feature>
<proteinExistence type="predicted"/>
<dbReference type="OrthoDB" id="1451596at2"/>
<name>A0A1H5RND8_9SPHI</name>
<feature type="domain" description="MacB-like periplasmic core" evidence="8">
    <location>
        <begin position="20"/>
        <end position="239"/>
    </location>
</feature>
<dbReference type="PANTHER" id="PTHR30572">
    <property type="entry name" value="MEMBRANE COMPONENT OF TRANSPORTER-RELATED"/>
    <property type="match status" value="1"/>
</dbReference>
<keyword evidence="5 6" id="KW-0472">Membrane</keyword>
<feature type="transmembrane region" description="Helical" evidence="6">
    <location>
        <begin position="334"/>
        <end position="359"/>
    </location>
</feature>
<evidence type="ECO:0000259" key="8">
    <source>
        <dbReference type="Pfam" id="PF12704"/>
    </source>
</evidence>